<organism evidence="3 4">
    <name type="scientific">Pontibacter silvestris</name>
    <dbReference type="NCBI Taxonomy" id="2305183"/>
    <lineage>
        <taxon>Bacteria</taxon>
        <taxon>Pseudomonadati</taxon>
        <taxon>Bacteroidota</taxon>
        <taxon>Cytophagia</taxon>
        <taxon>Cytophagales</taxon>
        <taxon>Hymenobacteraceae</taxon>
        <taxon>Pontibacter</taxon>
    </lineage>
</organism>
<dbReference type="InterPro" id="IPR011050">
    <property type="entry name" value="Pectin_lyase_fold/virulence"/>
</dbReference>
<accession>A0ABW4WW95</accession>
<evidence type="ECO:0000256" key="2">
    <source>
        <dbReference type="SAM" id="SignalP"/>
    </source>
</evidence>
<dbReference type="RefSeq" id="WP_317206936.1">
    <property type="nucleotide sequence ID" value="NZ_JAJJWI010000007.1"/>
</dbReference>
<protein>
    <submittedName>
        <fullName evidence="3">Right-handed parallel beta-helix repeat-containing protein</fullName>
    </submittedName>
</protein>
<gene>
    <name evidence="3" type="ORF">ACFSKU_06325</name>
</gene>
<dbReference type="EMBL" id="JBHUHV010000019">
    <property type="protein sequence ID" value="MFD2066496.1"/>
    <property type="molecule type" value="Genomic_DNA"/>
</dbReference>
<comment type="caution">
    <text evidence="3">The sequence shown here is derived from an EMBL/GenBank/DDBJ whole genome shotgun (WGS) entry which is preliminary data.</text>
</comment>
<evidence type="ECO:0000313" key="3">
    <source>
        <dbReference type="EMBL" id="MFD2066496.1"/>
    </source>
</evidence>
<keyword evidence="4" id="KW-1185">Reference proteome</keyword>
<feature type="signal peptide" evidence="2">
    <location>
        <begin position="1"/>
        <end position="21"/>
    </location>
</feature>
<keyword evidence="2" id="KW-0732">Signal</keyword>
<dbReference type="PROSITE" id="PS51257">
    <property type="entry name" value="PROKAR_LIPOPROTEIN"/>
    <property type="match status" value="1"/>
</dbReference>
<evidence type="ECO:0000256" key="1">
    <source>
        <dbReference type="SAM" id="MobiDB-lite"/>
    </source>
</evidence>
<dbReference type="SUPFAM" id="SSF51126">
    <property type="entry name" value="Pectin lyase-like"/>
    <property type="match status" value="1"/>
</dbReference>
<reference evidence="4" key="1">
    <citation type="journal article" date="2019" name="Int. J. Syst. Evol. Microbiol.">
        <title>The Global Catalogue of Microorganisms (GCM) 10K type strain sequencing project: providing services to taxonomists for standard genome sequencing and annotation.</title>
        <authorList>
            <consortium name="The Broad Institute Genomics Platform"/>
            <consortium name="The Broad Institute Genome Sequencing Center for Infectious Disease"/>
            <person name="Wu L."/>
            <person name="Ma J."/>
        </authorList>
    </citation>
    <scope>NUCLEOTIDE SEQUENCE [LARGE SCALE GENOMIC DNA]</scope>
    <source>
        <strain evidence="4">JCM 16545</strain>
    </source>
</reference>
<feature type="chain" id="PRO_5046951811" evidence="2">
    <location>
        <begin position="22"/>
        <end position="420"/>
    </location>
</feature>
<evidence type="ECO:0000313" key="4">
    <source>
        <dbReference type="Proteomes" id="UP001597369"/>
    </source>
</evidence>
<name>A0ABW4WW95_9BACT</name>
<sequence length="420" mass="45127">MQLKNTLMVAALFLAAFTSCKDDKDDEATPTPEEEMQTLSGEVSGTWTSGKTYMVSGDLVVPAGKSLTIEEGVTVVMDTTAKPEFIVLGNLYCTGTAASPIMITVPEGARTEKNKFGALWGGILAAPTCNELVLDNVILEYGGATTTEASASVKQGLYKAESGERLPALWFSNVNGKFVVQNSIVRNFQEDAFYIEGGQSIVANNKFYTTGLTNGEAINYKSGTQADVAFNLIYSPNTNGLKLSNSGDRTPQAYIIAYNNTIVNAGWRRPDIKGGSIWIEKSVHTDLYNNLIANSRFGIKRDTKNPEDSRSTISNTFYYGYTQEGVDQFQSSTEIVAGANDVTTTTAGGNDPKFVSYPLSTAGNNATFSTSWDFHLSADSPALNKGTTDFTRHFANGLVIHGVTYTSPAPATYIGAMGTK</sequence>
<proteinExistence type="predicted"/>
<feature type="compositionally biased region" description="Acidic residues" evidence="1">
    <location>
        <begin position="24"/>
        <end position="36"/>
    </location>
</feature>
<dbReference type="Proteomes" id="UP001597369">
    <property type="component" value="Unassembled WGS sequence"/>
</dbReference>
<feature type="region of interest" description="Disordered" evidence="1">
    <location>
        <begin position="22"/>
        <end position="42"/>
    </location>
</feature>